<comment type="caution">
    <text evidence="1">The sequence shown here is derived from an EMBL/GenBank/DDBJ whole genome shotgun (WGS) entry which is preliminary data.</text>
</comment>
<gene>
    <name evidence="1" type="ORF">FWILDA_LOCUS3858</name>
</gene>
<accession>A0A9W4WKL5</accession>
<organism evidence="1 2">
    <name type="scientific">Funneliformis geosporum</name>
    <dbReference type="NCBI Taxonomy" id="1117311"/>
    <lineage>
        <taxon>Eukaryota</taxon>
        <taxon>Fungi</taxon>
        <taxon>Fungi incertae sedis</taxon>
        <taxon>Mucoromycota</taxon>
        <taxon>Glomeromycotina</taxon>
        <taxon>Glomeromycetes</taxon>
        <taxon>Glomerales</taxon>
        <taxon>Glomeraceae</taxon>
        <taxon>Funneliformis</taxon>
    </lineage>
</organism>
<evidence type="ECO:0000313" key="1">
    <source>
        <dbReference type="EMBL" id="CAI2168992.1"/>
    </source>
</evidence>
<name>A0A9W4WKL5_9GLOM</name>
<evidence type="ECO:0000313" key="2">
    <source>
        <dbReference type="Proteomes" id="UP001153678"/>
    </source>
</evidence>
<reference evidence="1" key="1">
    <citation type="submission" date="2022-08" db="EMBL/GenBank/DDBJ databases">
        <authorList>
            <person name="Kallberg Y."/>
            <person name="Tangrot J."/>
            <person name="Rosling A."/>
        </authorList>
    </citation>
    <scope>NUCLEOTIDE SEQUENCE</scope>
    <source>
        <strain evidence="1">Wild A</strain>
    </source>
</reference>
<protein>
    <submittedName>
        <fullName evidence="1">11806_t:CDS:1</fullName>
    </submittedName>
</protein>
<dbReference type="EMBL" id="CAMKVN010000541">
    <property type="protein sequence ID" value="CAI2168992.1"/>
    <property type="molecule type" value="Genomic_DNA"/>
</dbReference>
<keyword evidence="2" id="KW-1185">Reference proteome</keyword>
<proteinExistence type="predicted"/>
<dbReference type="Proteomes" id="UP001153678">
    <property type="component" value="Unassembled WGS sequence"/>
</dbReference>
<dbReference type="AlphaFoldDB" id="A0A9W4WKL5"/>
<feature type="non-terminal residue" evidence="1">
    <location>
        <position position="1"/>
    </location>
</feature>
<sequence>VEVALEFKPVLEQLEFAFEVEAKRVLVRRVEYVLEFEPKRTGSPVQGIVGFAFEFEQVVVSLITVIFEVILII</sequence>